<keyword evidence="2" id="KW-1185">Reference proteome</keyword>
<accession>A0A6S7BSA8</accession>
<protein>
    <submittedName>
        <fullName evidence="1">Uncharacterized protein</fullName>
    </submittedName>
</protein>
<reference evidence="1 2" key="1">
    <citation type="submission" date="2020-04" db="EMBL/GenBank/DDBJ databases">
        <authorList>
            <person name="De Canck E."/>
        </authorList>
    </citation>
    <scope>NUCLEOTIDE SEQUENCE [LARGE SCALE GENOMIC DNA]</scope>
    <source>
        <strain evidence="1 2">LMG 28614</strain>
    </source>
</reference>
<sequence>MANLLQNSSAYGRAMESLNRARMCEVRYPVLLASLDTASMTQAEVDAAVASCAEGYPFPTNLDRDPPLGGLAPESQQGLFARALKESWTVDRFHTAIREQVARREA</sequence>
<proteinExistence type="predicted"/>
<dbReference type="AlphaFoldDB" id="A0A6S7BSA8"/>
<organism evidence="1 2">
    <name type="scientific">Paraburkholderia ultramafica</name>
    <dbReference type="NCBI Taxonomy" id="1544867"/>
    <lineage>
        <taxon>Bacteria</taxon>
        <taxon>Pseudomonadati</taxon>
        <taxon>Pseudomonadota</taxon>
        <taxon>Betaproteobacteria</taxon>
        <taxon>Burkholderiales</taxon>
        <taxon>Burkholderiaceae</taxon>
        <taxon>Paraburkholderia</taxon>
    </lineage>
</organism>
<evidence type="ECO:0000313" key="1">
    <source>
        <dbReference type="EMBL" id="CAB3800805.1"/>
    </source>
</evidence>
<gene>
    <name evidence="1" type="ORF">LMG28614_05250</name>
</gene>
<dbReference type="Proteomes" id="UP000494365">
    <property type="component" value="Unassembled WGS sequence"/>
</dbReference>
<dbReference type="EMBL" id="CADIKK010000029">
    <property type="protein sequence ID" value="CAB3800805.1"/>
    <property type="molecule type" value="Genomic_DNA"/>
</dbReference>
<name>A0A6S7BSA8_9BURK</name>
<evidence type="ECO:0000313" key="2">
    <source>
        <dbReference type="Proteomes" id="UP000494365"/>
    </source>
</evidence>
<dbReference type="RefSeq" id="WP_425497840.1">
    <property type="nucleotide sequence ID" value="NZ_CADIKK010000029.1"/>
</dbReference>